<dbReference type="STRING" id="195883.A0A482XTV8"/>
<comment type="caution">
    <text evidence="2">The sequence shown here is derived from an EMBL/GenBank/DDBJ whole genome shotgun (WGS) entry which is preliminary data.</text>
</comment>
<keyword evidence="1" id="KW-1133">Transmembrane helix</keyword>
<keyword evidence="1" id="KW-0472">Membrane</keyword>
<feature type="transmembrane region" description="Helical" evidence="1">
    <location>
        <begin position="85"/>
        <end position="107"/>
    </location>
</feature>
<feature type="transmembrane region" description="Helical" evidence="1">
    <location>
        <begin position="146"/>
        <end position="167"/>
    </location>
</feature>
<organism evidence="2 3">
    <name type="scientific">Laodelphax striatellus</name>
    <name type="common">Small brown planthopper</name>
    <name type="synonym">Delphax striatella</name>
    <dbReference type="NCBI Taxonomy" id="195883"/>
    <lineage>
        <taxon>Eukaryota</taxon>
        <taxon>Metazoa</taxon>
        <taxon>Ecdysozoa</taxon>
        <taxon>Arthropoda</taxon>
        <taxon>Hexapoda</taxon>
        <taxon>Insecta</taxon>
        <taxon>Pterygota</taxon>
        <taxon>Neoptera</taxon>
        <taxon>Paraneoptera</taxon>
        <taxon>Hemiptera</taxon>
        <taxon>Auchenorrhyncha</taxon>
        <taxon>Fulgoroidea</taxon>
        <taxon>Delphacidae</taxon>
        <taxon>Criomorphinae</taxon>
        <taxon>Laodelphax</taxon>
    </lineage>
</organism>
<keyword evidence="1" id="KW-0812">Transmembrane</keyword>
<dbReference type="PANTHER" id="PTHR39074">
    <property type="entry name" value="AGAP007547-PA"/>
    <property type="match status" value="1"/>
</dbReference>
<dbReference type="OrthoDB" id="10015560at2759"/>
<gene>
    <name evidence="2" type="ORF">LSTR_LSTR003259</name>
</gene>
<protein>
    <submittedName>
        <fullName evidence="2">Uncharacterized protein</fullName>
    </submittedName>
</protein>
<evidence type="ECO:0000313" key="3">
    <source>
        <dbReference type="Proteomes" id="UP000291343"/>
    </source>
</evidence>
<dbReference type="AlphaFoldDB" id="A0A482XTV8"/>
<accession>A0A482XTV8</accession>
<keyword evidence="3" id="KW-1185">Reference proteome</keyword>
<feature type="transmembrane region" description="Helical" evidence="1">
    <location>
        <begin position="114"/>
        <end position="134"/>
    </location>
</feature>
<dbReference type="InParanoid" id="A0A482XTV8"/>
<dbReference type="Proteomes" id="UP000291343">
    <property type="component" value="Unassembled WGS sequence"/>
</dbReference>
<proteinExistence type="predicted"/>
<dbReference type="PANTHER" id="PTHR39074:SF1">
    <property type="entry name" value="AGAP007547-PA"/>
    <property type="match status" value="1"/>
</dbReference>
<name>A0A482XTV8_LAOST</name>
<sequence>MSVPSWWGRRLYRCLVQAAGDLGPALVPPAHIAVLYYFWRKSSRHVDKRYCSCSCWDTVFKGSYESGIASYKHVYFNATKNSAKIWILTVIFIIAFYEAICYLTTLLINRRLRYSMLILFISAIFSHYYSWWIYVNYWNDDYYSQWNHQLVFTVTELLSTMLVLSLANKNEAFSHYKALAVSVVGLSHIIAGGWDQFVLNVVRGEGRSHQIVRDINLMLPDILPFLVPIYEMQRHCNRTVLSSLFCGATPNDLKREVETCLPGELVWVKCNLCLCNLEGQPNTVCAKMWCQPTPKYHYDGDDVDTREIVN</sequence>
<evidence type="ECO:0000313" key="2">
    <source>
        <dbReference type="EMBL" id="RZF48879.1"/>
    </source>
</evidence>
<reference evidence="2 3" key="1">
    <citation type="journal article" date="2017" name="Gigascience">
        <title>Genome sequence of the small brown planthopper, Laodelphax striatellus.</title>
        <authorList>
            <person name="Zhu J."/>
            <person name="Jiang F."/>
            <person name="Wang X."/>
            <person name="Yang P."/>
            <person name="Bao Y."/>
            <person name="Zhao W."/>
            <person name="Wang W."/>
            <person name="Lu H."/>
            <person name="Wang Q."/>
            <person name="Cui N."/>
            <person name="Li J."/>
            <person name="Chen X."/>
            <person name="Luo L."/>
            <person name="Yu J."/>
            <person name="Kang L."/>
            <person name="Cui F."/>
        </authorList>
    </citation>
    <scope>NUCLEOTIDE SEQUENCE [LARGE SCALE GENOMIC DNA]</scope>
    <source>
        <strain evidence="2">Lst14</strain>
    </source>
</reference>
<evidence type="ECO:0000256" key="1">
    <source>
        <dbReference type="SAM" id="Phobius"/>
    </source>
</evidence>
<dbReference type="EMBL" id="QKKF02000897">
    <property type="protein sequence ID" value="RZF48879.1"/>
    <property type="molecule type" value="Genomic_DNA"/>
</dbReference>